<feature type="transmembrane region" description="Helical" evidence="9">
    <location>
        <begin position="29"/>
        <end position="49"/>
    </location>
</feature>
<evidence type="ECO:0000256" key="4">
    <source>
        <dbReference type="ARBA" id="ARBA00022553"/>
    </source>
</evidence>
<dbReference type="InterPro" id="IPR004358">
    <property type="entry name" value="Sig_transdc_His_kin-like_C"/>
</dbReference>
<organism evidence="11 12">
    <name type="scientific">Gallibacter intestinalis</name>
    <dbReference type="NCBI Taxonomy" id="2779356"/>
    <lineage>
        <taxon>Bacteria</taxon>
        <taxon>Bacillati</taxon>
        <taxon>Bacillota</taxon>
        <taxon>Clostridia</taxon>
        <taxon>Eubacteriales</taxon>
        <taxon>Eubacteriaceae</taxon>
        <taxon>Gallibacter</taxon>
    </lineage>
</organism>
<dbReference type="Pfam" id="PF00512">
    <property type="entry name" value="HisKA"/>
    <property type="match status" value="1"/>
</dbReference>
<proteinExistence type="predicted"/>
<dbReference type="Gene3D" id="1.10.287.130">
    <property type="match status" value="1"/>
</dbReference>
<dbReference type="PANTHER" id="PTHR45453">
    <property type="entry name" value="PHOSPHATE REGULON SENSOR PROTEIN PHOR"/>
    <property type="match status" value="1"/>
</dbReference>
<keyword evidence="7" id="KW-0902">Two-component regulatory system</keyword>
<dbReference type="InterPro" id="IPR003594">
    <property type="entry name" value="HATPase_dom"/>
</dbReference>
<feature type="domain" description="Histidine kinase" evidence="10">
    <location>
        <begin position="80"/>
        <end position="294"/>
    </location>
</feature>
<evidence type="ECO:0000256" key="1">
    <source>
        <dbReference type="ARBA" id="ARBA00000085"/>
    </source>
</evidence>
<evidence type="ECO:0000259" key="10">
    <source>
        <dbReference type="PROSITE" id="PS50109"/>
    </source>
</evidence>
<keyword evidence="9" id="KW-1133">Transmembrane helix</keyword>
<name>A0ABR9QXM5_9FIRM</name>
<sequence>MKTRWLICALLTAIIASVAAVLFKENAVLLAVGVFIVTCAGVLSLYFILKGPIENMRHQVMEVEEENRQAENIRSEFVANVSHELKTPLTSISGFIETLQAGAVNDPETRDRFIEIIAIETARLKRLIDDILVLSDIESRMDTSDENINVFNITDDVAEMLEPIARRRNITVINEIDDTLEIKGSEDKFRQMMVNLIENAIKYGKDGGHVWVRGYETDDEKIITIKDDGIGIEQKDLERIAERFYRVDKSRSTKVGGTGLGLSIVKHTAALFNGELKVSSKPDEGSEFSIVIKK</sequence>
<keyword evidence="9" id="KW-0812">Transmembrane</keyword>
<dbReference type="CDD" id="cd00082">
    <property type="entry name" value="HisKA"/>
    <property type="match status" value="1"/>
</dbReference>
<comment type="subcellular location">
    <subcellularLocation>
        <location evidence="2">Membrane</location>
    </subcellularLocation>
</comment>
<reference evidence="11 12" key="1">
    <citation type="submission" date="2020-10" db="EMBL/GenBank/DDBJ databases">
        <title>ChiBAC.</title>
        <authorList>
            <person name="Zenner C."/>
            <person name="Hitch T.C.A."/>
            <person name="Clavel T."/>
        </authorList>
    </citation>
    <scope>NUCLEOTIDE SEQUENCE [LARGE SCALE GENOMIC DNA]</scope>
    <source>
        <strain evidence="11 12">DSM 108706</strain>
    </source>
</reference>
<dbReference type="SUPFAM" id="SSF55874">
    <property type="entry name" value="ATPase domain of HSP90 chaperone/DNA topoisomerase II/histidine kinase"/>
    <property type="match status" value="1"/>
</dbReference>
<evidence type="ECO:0000256" key="2">
    <source>
        <dbReference type="ARBA" id="ARBA00004370"/>
    </source>
</evidence>
<dbReference type="EMBL" id="JADCKA010000007">
    <property type="protein sequence ID" value="MBE5035624.1"/>
    <property type="molecule type" value="Genomic_DNA"/>
</dbReference>
<dbReference type="InterPro" id="IPR005467">
    <property type="entry name" value="His_kinase_dom"/>
</dbReference>
<comment type="caution">
    <text evidence="11">The sequence shown here is derived from an EMBL/GenBank/DDBJ whole genome shotgun (WGS) entry which is preliminary data.</text>
</comment>
<protein>
    <recommendedName>
        <fullName evidence="3">histidine kinase</fullName>
        <ecNumber evidence="3">2.7.13.3</ecNumber>
    </recommendedName>
</protein>
<dbReference type="Proteomes" id="UP001516588">
    <property type="component" value="Unassembled WGS sequence"/>
</dbReference>
<dbReference type="PROSITE" id="PS50109">
    <property type="entry name" value="HIS_KIN"/>
    <property type="match status" value="1"/>
</dbReference>
<accession>A0ABR9QXM5</accession>
<evidence type="ECO:0000256" key="8">
    <source>
        <dbReference type="SAM" id="Coils"/>
    </source>
</evidence>
<dbReference type="InterPro" id="IPR003661">
    <property type="entry name" value="HisK_dim/P_dom"/>
</dbReference>
<dbReference type="InterPro" id="IPR036097">
    <property type="entry name" value="HisK_dim/P_sf"/>
</dbReference>
<evidence type="ECO:0000256" key="5">
    <source>
        <dbReference type="ARBA" id="ARBA00022679"/>
    </source>
</evidence>
<keyword evidence="12" id="KW-1185">Reference proteome</keyword>
<dbReference type="SMART" id="SM00387">
    <property type="entry name" value="HATPase_c"/>
    <property type="match status" value="1"/>
</dbReference>
<keyword evidence="9" id="KW-0472">Membrane</keyword>
<evidence type="ECO:0000313" key="12">
    <source>
        <dbReference type="Proteomes" id="UP001516588"/>
    </source>
</evidence>
<evidence type="ECO:0000313" key="11">
    <source>
        <dbReference type="EMBL" id="MBE5035624.1"/>
    </source>
</evidence>
<dbReference type="SMART" id="SM00388">
    <property type="entry name" value="HisKA"/>
    <property type="match status" value="1"/>
</dbReference>
<evidence type="ECO:0000256" key="7">
    <source>
        <dbReference type="ARBA" id="ARBA00023012"/>
    </source>
</evidence>
<dbReference type="InterPro" id="IPR050351">
    <property type="entry name" value="BphY/WalK/GraS-like"/>
</dbReference>
<comment type="catalytic activity">
    <reaction evidence="1">
        <text>ATP + protein L-histidine = ADP + protein N-phospho-L-histidine.</text>
        <dbReference type="EC" id="2.7.13.3"/>
    </reaction>
</comment>
<dbReference type="InterPro" id="IPR036890">
    <property type="entry name" value="HATPase_C_sf"/>
</dbReference>
<evidence type="ECO:0000256" key="6">
    <source>
        <dbReference type="ARBA" id="ARBA00022777"/>
    </source>
</evidence>
<dbReference type="EC" id="2.7.13.3" evidence="3"/>
<dbReference type="SUPFAM" id="SSF47384">
    <property type="entry name" value="Homodimeric domain of signal transducing histidine kinase"/>
    <property type="match status" value="1"/>
</dbReference>
<dbReference type="CDD" id="cd00075">
    <property type="entry name" value="HATPase"/>
    <property type="match status" value="1"/>
</dbReference>
<dbReference type="Pfam" id="PF02518">
    <property type="entry name" value="HATPase_c"/>
    <property type="match status" value="1"/>
</dbReference>
<evidence type="ECO:0000256" key="9">
    <source>
        <dbReference type="SAM" id="Phobius"/>
    </source>
</evidence>
<feature type="coiled-coil region" evidence="8">
    <location>
        <begin position="53"/>
        <end position="80"/>
    </location>
</feature>
<dbReference type="PANTHER" id="PTHR45453:SF1">
    <property type="entry name" value="PHOSPHATE REGULON SENSOR PROTEIN PHOR"/>
    <property type="match status" value="1"/>
</dbReference>
<keyword evidence="8" id="KW-0175">Coiled coil</keyword>
<dbReference type="PRINTS" id="PR00344">
    <property type="entry name" value="BCTRLSENSOR"/>
</dbReference>
<gene>
    <name evidence="11" type="ORF">INF20_04920</name>
</gene>
<dbReference type="Gene3D" id="3.30.565.10">
    <property type="entry name" value="Histidine kinase-like ATPase, C-terminal domain"/>
    <property type="match status" value="1"/>
</dbReference>
<keyword evidence="5" id="KW-0808">Transferase</keyword>
<keyword evidence="4" id="KW-0597">Phosphoprotein</keyword>
<dbReference type="RefSeq" id="WP_226385273.1">
    <property type="nucleotide sequence ID" value="NZ_JADCKA010000007.1"/>
</dbReference>
<keyword evidence="6" id="KW-0418">Kinase</keyword>
<evidence type="ECO:0000256" key="3">
    <source>
        <dbReference type="ARBA" id="ARBA00012438"/>
    </source>
</evidence>